<accession>A0ABP1QEY2</accession>
<proteinExistence type="predicted"/>
<feature type="region of interest" description="Disordered" evidence="1">
    <location>
        <begin position="1"/>
        <end position="45"/>
    </location>
</feature>
<gene>
    <name evidence="2" type="ORF">ODALV1_LOCUS10629</name>
</gene>
<comment type="caution">
    <text evidence="2">The sequence shown here is derived from an EMBL/GenBank/DDBJ whole genome shotgun (WGS) entry which is preliminary data.</text>
</comment>
<dbReference type="EMBL" id="CAXLJM020000033">
    <property type="protein sequence ID" value="CAL8100772.1"/>
    <property type="molecule type" value="Genomic_DNA"/>
</dbReference>
<organism evidence="2 3">
    <name type="scientific">Orchesella dallaii</name>
    <dbReference type="NCBI Taxonomy" id="48710"/>
    <lineage>
        <taxon>Eukaryota</taxon>
        <taxon>Metazoa</taxon>
        <taxon>Ecdysozoa</taxon>
        <taxon>Arthropoda</taxon>
        <taxon>Hexapoda</taxon>
        <taxon>Collembola</taxon>
        <taxon>Entomobryomorpha</taxon>
        <taxon>Entomobryoidea</taxon>
        <taxon>Orchesellidae</taxon>
        <taxon>Orchesellinae</taxon>
        <taxon>Orchesella</taxon>
    </lineage>
</organism>
<reference evidence="2 3" key="1">
    <citation type="submission" date="2024-08" db="EMBL/GenBank/DDBJ databases">
        <authorList>
            <person name="Cucini C."/>
            <person name="Frati F."/>
        </authorList>
    </citation>
    <scope>NUCLEOTIDE SEQUENCE [LARGE SCALE GENOMIC DNA]</scope>
</reference>
<sequence length="256" mass="28399">MNPSGDLQQPAMGNATQNEGGNDGSAACISTQPRSRTPSEPSFPEHLEGIRSKLIGILAETFNGTIPGPKPISQFDSWILIFGENPVHTGQVINSVLNDTRMRFPVLDTILTTRGVALLQQKWVSKGNPTKFIIHAQLPSSGKMVNSTFNQLVNFMESKKRSWTERIYIIISTTMPAEAMSNGFATRFQKYLYVPSPTETANLYWFANVNKCLDTLDLPVNEEDRLVRQSPDEDKQGCLASVLNVPFSCMFFCCGE</sequence>
<name>A0ABP1QEY2_9HEXA</name>
<evidence type="ECO:0000256" key="1">
    <source>
        <dbReference type="SAM" id="MobiDB-lite"/>
    </source>
</evidence>
<evidence type="ECO:0000313" key="3">
    <source>
        <dbReference type="Proteomes" id="UP001642540"/>
    </source>
</evidence>
<protein>
    <submittedName>
        <fullName evidence="2">Uncharacterized protein</fullName>
    </submittedName>
</protein>
<evidence type="ECO:0000313" key="2">
    <source>
        <dbReference type="EMBL" id="CAL8100772.1"/>
    </source>
</evidence>
<dbReference type="Proteomes" id="UP001642540">
    <property type="component" value="Unassembled WGS sequence"/>
</dbReference>
<keyword evidence="3" id="KW-1185">Reference proteome</keyword>
<feature type="compositionally biased region" description="Polar residues" evidence="1">
    <location>
        <begin position="28"/>
        <end position="40"/>
    </location>
</feature>